<comment type="caution">
    <text evidence="1">The sequence shown here is derived from an EMBL/GenBank/DDBJ whole genome shotgun (WGS) entry which is preliminary data.</text>
</comment>
<dbReference type="AlphaFoldDB" id="A0AAD7RSJ0"/>
<protein>
    <submittedName>
        <fullName evidence="1">Uncharacterized protein</fullName>
    </submittedName>
</protein>
<evidence type="ECO:0000313" key="1">
    <source>
        <dbReference type="EMBL" id="KAJ8389599.1"/>
    </source>
</evidence>
<dbReference type="Proteomes" id="UP001221898">
    <property type="component" value="Unassembled WGS sequence"/>
</dbReference>
<gene>
    <name evidence="1" type="ORF">AAFF_G00118360</name>
</gene>
<accession>A0AAD7RSJ0</accession>
<name>A0AAD7RSJ0_9TELE</name>
<organism evidence="1 2">
    <name type="scientific">Aldrovandia affinis</name>
    <dbReference type="NCBI Taxonomy" id="143900"/>
    <lineage>
        <taxon>Eukaryota</taxon>
        <taxon>Metazoa</taxon>
        <taxon>Chordata</taxon>
        <taxon>Craniata</taxon>
        <taxon>Vertebrata</taxon>
        <taxon>Euteleostomi</taxon>
        <taxon>Actinopterygii</taxon>
        <taxon>Neopterygii</taxon>
        <taxon>Teleostei</taxon>
        <taxon>Notacanthiformes</taxon>
        <taxon>Halosauridae</taxon>
        <taxon>Aldrovandia</taxon>
    </lineage>
</organism>
<sequence>MPNKADRTLTIKKNACRIIQTSLHSECIEDRNVTLSWFLPCFTRTPRGRTVQAKSSSAYMHEENVEGLPLKKTCMSDVQWAEKGLEPECRVSVEDGNAE</sequence>
<evidence type="ECO:0000313" key="2">
    <source>
        <dbReference type="Proteomes" id="UP001221898"/>
    </source>
</evidence>
<proteinExistence type="predicted"/>
<reference evidence="1" key="1">
    <citation type="journal article" date="2023" name="Science">
        <title>Genome structures resolve the early diversification of teleost fishes.</title>
        <authorList>
            <person name="Parey E."/>
            <person name="Louis A."/>
            <person name="Montfort J."/>
            <person name="Bouchez O."/>
            <person name="Roques C."/>
            <person name="Iampietro C."/>
            <person name="Lluch J."/>
            <person name="Castinel A."/>
            <person name="Donnadieu C."/>
            <person name="Desvignes T."/>
            <person name="Floi Bucao C."/>
            <person name="Jouanno E."/>
            <person name="Wen M."/>
            <person name="Mejri S."/>
            <person name="Dirks R."/>
            <person name="Jansen H."/>
            <person name="Henkel C."/>
            <person name="Chen W.J."/>
            <person name="Zahm M."/>
            <person name="Cabau C."/>
            <person name="Klopp C."/>
            <person name="Thompson A.W."/>
            <person name="Robinson-Rechavi M."/>
            <person name="Braasch I."/>
            <person name="Lecointre G."/>
            <person name="Bobe J."/>
            <person name="Postlethwait J.H."/>
            <person name="Berthelot C."/>
            <person name="Roest Crollius H."/>
            <person name="Guiguen Y."/>
        </authorList>
    </citation>
    <scope>NUCLEOTIDE SEQUENCE</scope>
    <source>
        <strain evidence="1">NC1722</strain>
    </source>
</reference>
<keyword evidence="2" id="KW-1185">Reference proteome</keyword>
<dbReference type="EMBL" id="JAINUG010000180">
    <property type="protein sequence ID" value="KAJ8389599.1"/>
    <property type="molecule type" value="Genomic_DNA"/>
</dbReference>